<keyword evidence="1" id="KW-1133">Transmembrane helix</keyword>
<keyword evidence="1" id="KW-0812">Transmembrane</keyword>
<keyword evidence="1" id="KW-0472">Membrane</keyword>
<dbReference type="AlphaFoldDB" id="A0A1R3J0S2"/>
<evidence type="ECO:0000256" key="1">
    <source>
        <dbReference type="SAM" id="Phobius"/>
    </source>
</evidence>
<feature type="transmembrane region" description="Helical" evidence="1">
    <location>
        <begin position="20"/>
        <end position="37"/>
    </location>
</feature>
<keyword evidence="3" id="KW-1185">Reference proteome</keyword>
<proteinExistence type="predicted"/>
<organism evidence="2 3">
    <name type="scientific">Corchorus olitorius</name>
    <dbReference type="NCBI Taxonomy" id="93759"/>
    <lineage>
        <taxon>Eukaryota</taxon>
        <taxon>Viridiplantae</taxon>
        <taxon>Streptophyta</taxon>
        <taxon>Embryophyta</taxon>
        <taxon>Tracheophyta</taxon>
        <taxon>Spermatophyta</taxon>
        <taxon>Magnoliopsida</taxon>
        <taxon>eudicotyledons</taxon>
        <taxon>Gunneridae</taxon>
        <taxon>Pentapetalae</taxon>
        <taxon>rosids</taxon>
        <taxon>malvids</taxon>
        <taxon>Malvales</taxon>
        <taxon>Malvaceae</taxon>
        <taxon>Grewioideae</taxon>
        <taxon>Apeibeae</taxon>
        <taxon>Corchorus</taxon>
    </lineage>
</organism>
<dbReference type="Proteomes" id="UP000187203">
    <property type="component" value="Unassembled WGS sequence"/>
</dbReference>
<evidence type="ECO:0000313" key="3">
    <source>
        <dbReference type="Proteomes" id="UP000187203"/>
    </source>
</evidence>
<gene>
    <name evidence="2" type="ORF">COLO4_20261</name>
</gene>
<protein>
    <submittedName>
        <fullName evidence="2">Uncharacterized protein</fullName>
    </submittedName>
</protein>
<accession>A0A1R3J0S2</accession>
<dbReference type="EMBL" id="AWUE01017081">
    <property type="protein sequence ID" value="OMO88439.1"/>
    <property type="molecule type" value="Genomic_DNA"/>
</dbReference>
<sequence>MESELDPNPPTAKASFPVIIPYHFYSLAMLSHVLIFLA</sequence>
<evidence type="ECO:0000313" key="2">
    <source>
        <dbReference type="EMBL" id="OMO88439.1"/>
    </source>
</evidence>
<name>A0A1R3J0S2_9ROSI</name>
<reference evidence="3" key="1">
    <citation type="submission" date="2013-09" db="EMBL/GenBank/DDBJ databases">
        <title>Corchorus olitorius genome sequencing.</title>
        <authorList>
            <person name="Alam M."/>
            <person name="Haque M.S."/>
            <person name="Islam M.S."/>
            <person name="Emdad E.M."/>
            <person name="Islam M.M."/>
            <person name="Ahmed B."/>
            <person name="Halim A."/>
            <person name="Hossen Q.M.M."/>
            <person name="Hossain M.Z."/>
            <person name="Ahmed R."/>
            <person name="Khan M.M."/>
            <person name="Islam R."/>
            <person name="Rashid M.M."/>
            <person name="Khan S.A."/>
            <person name="Rahman M.S."/>
            <person name="Alam M."/>
            <person name="Yahiya A.S."/>
            <person name="Khan M.S."/>
            <person name="Azam M.S."/>
            <person name="Haque T."/>
            <person name="Lashkar M.Z.H."/>
            <person name="Akhand A.I."/>
            <person name="Morshed G."/>
            <person name="Roy S."/>
            <person name="Uddin K.S."/>
            <person name="Rabeya T."/>
            <person name="Hossain A.S."/>
            <person name="Chowdhury A."/>
            <person name="Snigdha A.R."/>
            <person name="Mortoza M.S."/>
            <person name="Matin S.A."/>
            <person name="Hoque S.M.E."/>
            <person name="Islam M.K."/>
            <person name="Roy D.K."/>
            <person name="Haider R."/>
            <person name="Moosa M.M."/>
            <person name="Elias S.M."/>
            <person name="Hasan A.M."/>
            <person name="Jahan S."/>
            <person name="Shafiuddin M."/>
            <person name="Mahmood N."/>
            <person name="Shommy N.S."/>
        </authorList>
    </citation>
    <scope>NUCLEOTIDE SEQUENCE [LARGE SCALE GENOMIC DNA]</scope>
    <source>
        <strain evidence="3">cv. O-4</strain>
    </source>
</reference>
<comment type="caution">
    <text evidence="2">The sequence shown here is derived from an EMBL/GenBank/DDBJ whole genome shotgun (WGS) entry which is preliminary data.</text>
</comment>